<feature type="signal peptide" evidence="1">
    <location>
        <begin position="1"/>
        <end position="22"/>
    </location>
</feature>
<keyword evidence="4" id="KW-1185">Reference proteome</keyword>
<evidence type="ECO:0000313" key="3">
    <source>
        <dbReference type="EMBL" id="RDH44668.1"/>
    </source>
</evidence>
<feature type="domain" description="Dienelactone hydrolase" evidence="2">
    <location>
        <begin position="39"/>
        <end position="262"/>
    </location>
</feature>
<dbReference type="PANTHER" id="PTHR22946">
    <property type="entry name" value="DIENELACTONE HYDROLASE DOMAIN-CONTAINING PROTEIN-RELATED"/>
    <property type="match status" value="1"/>
</dbReference>
<dbReference type="PANTHER" id="PTHR22946:SF0">
    <property type="entry name" value="DIENELACTONE HYDROLASE DOMAIN-CONTAINING PROTEIN"/>
    <property type="match status" value="1"/>
</dbReference>
<name>A0A4P9VMN4_9GAMM</name>
<dbReference type="InterPro" id="IPR002925">
    <property type="entry name" value="Dienelactn_hydro"/>
</dbReference>
<feature type="chain" id="PRO_5020525716" evidence="1">
    <location>
        <begin position="23"/>
        <end position="277"/>
    </location>
</feature>
<dbReference type="SUPFAM" id="SSF53474">
    <property type="entry name" value="alpha/beta-Hydrolases"/>
    <property type="match status" value="1"/>
</dbReference>
<keyword evidence="3" id="KW-0378">Hydrolase</keyword>
<gene>
    <name evidence="3" type="ORF">B9G39_15195</name>
</gene>
<dbReference type="AlphaFoldDB" id="A0A4P9VMN4"/>
<proteinExistence type="predicted"/>
<dbReference type="Proteomes" id="UP000257039">
    <property type="component" value="Unassembled WGS sequence"/>
</dbReference>
<accession>A0A4P9VMN4</accession>
<evidence type="ECO:0000313" key="4">
    <source>
        <dbReference type="Proteomes" id="UP000257039"/>
    </source>
</evidence>
<comment type="caution">
    <text evidence="3">The sequence shown here is derived from an EMBL/GenBank/DDBJ whole genome shotgun (WGS) entry which is preliminary data.</text>
</comment>
<protein>
    <submittedName>
        <fullName evidence="3">Dienelactone hydrolase family protein</fullName>
    </submittedName>
</protein>
<evidence type="ECO:0000259" key="2">
    <source>
        <dbReference type="Pfam" id="PF01738"/>
    </source>
</evidence>
<dbReference type="EMBL" id="NDXW01000001">
    <property type="protein sequence ID" value="RDH44668.1"/>
    <property type="molecule type" value="Genomic_DNA"/>
</dbReference>
<keyword evidence="1" id="KW-0732">Signal</keyword>
<dbReference type="InterPro" id="IPR050261">
    <property type="entry name" value="FrsA_esterase"/>
</dbReference>
<dbReference type="Gene3D" id="3.40.50.1820">
    <property type="entry name" value="alpha/beta hydrolase"/>
    <property type="match status" value="1"/>
</dbReference>
<organism evidence="3 4">
    <name type="scientific">Zooshikella ganghwensis</name>
    <dbReference type="NCBI Taxonomy" id="202772"/>
    <lineage>
        <taxon>Bacteria</taxon>
        <taxon>Pseudomonadati</taxon>
        <taxon>Pseudomonadota</taxon>
        <taxon>Gammaproteobacteria</taxon>
        <taxon>Oceanospirillales</taxon>
        <taxon>Zooshikellaceae</taxon>
        <taxon>Zooshikella</taxon>
    </lineage>
</organism>
<sequence>MQYNFVKFIFPLILLLPLHALSAVKHEIVHYQTTDGHKMRGYIAFSETFPSPRPAVIVVHEWWGLNDYAMKRANMLAEAGYLAFAIDMYGEGKKAEHPDNAKKFAQEATQKWPIAQKRFQVALDTIKQHPKADKALIAAIGYCFGGGVVLQMARMGEPLTAVASFHGSLKPVGKPAQASSLKAAIRVFNGADDKMITTDDISAIKQEMQKANANFKLYNYPNAKHSFTNPAADQIAKQFNLPVGYNAEADQDSWQKLLEFLAIQFERAMPEPIPNES</sequence>
<dbReference type="Pfam" id="PF01738">
    <property type="entry name" value="DLH"/>
    <property type="match status" value="1"/>
</dbReference>
<reference evidence="3 4" key="1">
    <citation type="submission" date="2017-04" db="EMBL/GenBank/DDBJ databases">
        <title>Draft genome sequence of Zooshikella ganghwensis VG4 isolated from Red Sea sediments.</title>
        <authorList>
            <person name="Rehman Z."/>
            <person name="Alam I."/>
            <person name="Kamau A."/>
            <person name="Bajic V."/>
            <person name="Leiknes T."/>
        </authorList>
    </citation>
    <scope>NUCLEOTIDE SEQUENCE [LARGE SCALE GENOMIC DNA]</scope>
    <source>
        <strain evidence="3 4">VG4</strain>
    </source>
</reference>
<dbReference type="GO" id="GO:0016787">
    <property type="term" value="F:hydrolase activity"/>
    <property type="evidence" value="ECO:0007669"/>
    <property type="project" value="UniProtKB-KW"/>
</dbReference>
<dbReference type="InterPro" id="IPR029058">
    <property type="entry name" value="AB_hydrolase_fold"/>
</dbReference>
<evidence type="ECO:0000256" key="1">
    <source>
        <dbReference type="SAM" id="SignalP"/>
    </source>
</evidence>
<dbReference type="RefSeq" id="WP_094787774.1">
    <property type="nucleotide sequence ID" value="NZ_NDXW01000001.1"/>
</dbReference>